<feature type="transmembrane region" description="Helical" evidence="2">
    <location>
        <begin position="513"/>
        <end position="536"/>
    </location>
</feature>
<evidence type="ECO:0000259" key="3">
    <source>
        <dbReference type="PROSITE" id="PS50181"/>
    </source>
</evidence>
<name>A0A6A5BME0_NAEFO</name>
<dbReference type="GeneID" id="68113131"/>
<feature type="transmembrane region" description="Helical" evidence="2">
    <location>
        <begin position="368"/>
        <end position="390"/>
    </location>
</feature>
<feature type="transmembrane region" description="Helical" evidence="2">
    <location>
        <begin position="635"/>
        <end position="655"/>
    </location>
</feature>
<feature type="transmembrane region" description="Helical" evidence="2">
    <location>
        <begin position="451"/>
        <end position="471"/>
    </location>
</feature>
<dbReference type="Gene3D" id="1.20.1280.50">
    <property type="match status" value="1"/>
</dbReference>
<protein>
    <recommendedName>
        <fullName evidence="3">F-box domain-containing protein</fullName>
    </recommendedName>
</protein>
<feature type="transmembrane region" description="Helical" evidence="2">
    <location>
        <begin position="548"/>
        <end position="570"/>
    </location>
</feature>
<keyword evidence="2" id="KW-1133">Transmembrane helix</keyword>
<dbReference type="SUPFAM" id="SSF81383">
    <property type="entry name" value="F-box domain"/>
    <property type="match status" value="1"/>
</dbReference>
<feature type="domain" description="F-box" evidence="3">
    <location>
        <begin position="151"/>
        <end position="198"/>
    </location>
</feature>
<dbReference type="Proteomes" id="UP000444721">
    <property type="component" value="Unassembled WGS sequence"/>
</dbReference>
<organism evidence="4 5">
    <name type="scientific">Naegleria fowleri</name>
    <name type="common">Brain eating amoeba</name>
    <dbReference type="NCBI Taxonomy" id="5763"/>
    <lineage>
        <taxon>Eukaryota</taxon>
        <taxon>Discoba</taxon>
        <taxon>Heterolobosea</taxon>
        <taxon>Tetramitia</taxon>
        <taxon>Eutetramitia</taxon>
        <taxon>Vahlkampfiidae</taxon>
        <taxon>Naegleria</taxon>
    </lineage>
</organism>
<evidence type="ECO:0000313" key="4">
    <source>
        <dbReference type="EMBL" id="KAF0975160.1"/>
    </source>
</evidence>
<dbReference type="InterPro" id="IPR001810">
    <property type="entry name" value="F-box_dom"/>
</dbReference>
<evidence type="ECO:0000256" key="2">
    <source>
        <dbReference type="SAM" id="Phobius"/>
    </source>
</evidence>
<comment type="caution">
    <text evidence="4">The sequence shown here is derived from an EMBL/GenBank/DDBJ whole genome shotgun (WGS) entry which is preliminary data.</text>
</comment>
<dbReference type="OrthoDB" id="10257471at2759"/>
<dbReference type="AlphaFoldDB" id="A0A6A5BME0"/>
<keyword evidence="2" id="KW-0472">Membrane</keyword>
<dbReference type="VEuPathDB" id="AmoebaDB:NfTy_044200"/>
<reference evidence="4 5" key="1">
    <citation type="journal article" date="2019" name="Sci. Rep.">
        <title>Nanopore sequencing improves the draft genome of the human pathogenic amoeba Naegleria fowleri.</title>
        <authorList>
            <person name="Liechti N."/>
            <person name="Schurch N."/>
            <person name="Bruggmann R."/>
            <person name="Wittwer M."/>
        </authorList>
    </citation>
    <scope>NUCLEOTIDE SEQUENCE [LARGE SCALE GENOMIC DNA]</scope>
    <source>
        <strain evidence="4 5">ATCC 30894</strain>
    </source>
</reference>
<proteinExistence type="predicted"/>
<feature type="region of interest" description="Disordered" evidence="1">
    <location>
        <begin position="1"/>
        <end position="45"/>
    </location>
</feature>
<feature type="transmembrane region" description="Helical" evidence="2">
    <location>
        <begin position="590"/>
        <end position="614"/>
    </location>
</feature>
<dbReference type="VEuPathDB" id="AmoebaDB:NF0084440"/>
<accession>A0A6A5BME0</accession>
<evidence type="ECO:0000256" key="1">
    <source>
        <dbReference type="SAM" id="MobiDB-lite"/>
    </source>
</evidence>
<feature type="transmembrane region" description="Helical" evidence="2">
    <location>
        <begin position="410"/>
        <end position="430"/>
    </location>
</feature>
<evidence type="ECO:0000313" key="5">
    <source>
        <dbReference type="Proteomes" id="UP000444721"/>
    </source>
</evidence>
<sequence length="689" mass="79168">MSQTIEEENVVPSPPPTRHNGFSKIPSSPLRTRHREPTHSTTASSRTWGFLDPLIALVLPSAASGGRKKNPTSIVFDEESNDEMDELLQEDSIQAHGGLSAFTDDIELREQSQDDMSPSTSQRINIFNQRVLYSIYGFNIDPTLMSNYVVHSEWEKIPQDVLLIVFSFLPYQSLIISVSQVCKEWFYLSQKNIVWEKFFVQQLFPSKHSRFIFSSFRDSKSIPQVEKNENLLESIQNRFFIPLFDPNPNNITTEDHEGDIEEEKRMQIKKSIENEIVQDLEEKFMENNFSIKSLVGPNIVNNDLQINHDHSDFYNLLHASYICSFYKLCFQKLNNFVSTATKQLESHQQKKQNLETLYDMCHNTQYYFTFYFGVPLCAISTTLCLALQLFKMNSPTLNIDKDNPNAIDGWWMLVFAFLYLPLFCGIIVLFQQFIKTFLRFKLKSRQTVQGIFVVMIALIFMLGLTGFFFMVNLSCVFPLPPKYLAPDAPDTEFIRFYGFRKVVNNYSFIMSPFLVAFVLITFVSWLSQTITIYAAFNANRRLLIIRNIINSAIHLFFLILVAGSFALLHLSQKADSSPETEEELTQTLSYILIGMHVLIAIMHLATCILFGFILKRFCTFFTPPPKQPQMKKLGIGLMICVVIILSCSLILEVVLGLNYKWIAAPLLPAPTVVAVSFYIIAAMYKLWIS</sequence>
<dbReference type="OMA" id="MYKLWIS"/>
<keyword evidence="5" id="KW-1185">Reference proteome</keyword>
<gene>
    <name evidence="4" type="ORF">FDP41_005913</name>
</gene>
<dbReference type="EMBL" id="VFQX01000048">
    <property type="protein sequence ID" value="KAF0975160.1"/>
    <property type="molecule type" value="Genomic_DNA"/>
</dbReference>
<dbReference type="VEuPathDB" id="AmoebaDB:FDP41_005913"/>
<dbReference type="RefSeq" id="XP_044559873.1">
    <property type="nucleotide sequence ID" value="XM_044709490.1"/>
</dbReference>
<keyword evidence="2" id="KW-0812">Transmembrane</keyword>
<dbReference type="PROSITE" id="PS50181">
    <property type="entry name" value="FBOX"/>
    <property type="match status" value="1"/>
</dbReference>
<dbReference type="SMART" id="SM00256">
    <property type="entry name" value="FBOX"/>
    <property type="match status" value="1"/>
</dbReference>
<feature type="transmembrane region" description="Helical" evidence="2">
    <location>
        <begin position="661"/>
        <end position="684"/>
    </location>
</feature>
<dbReference type="InterPro" id="IPR036047">
    <property type="entry name" value="F-box-like_dom_sf"/>
</dbReference>
<dbReference type="Pfam" id="PF12937">
    <property type="entry name" value="F-box-like"/>
    <property type="match status" value="1"/>
</dbReference>